<keyword evidence="2" id="KW-1185">Reference proteome</keyword>
<accession>A0A445JMV1</accession>
<dbReference type="SUPFAM" id="SSF52058">
    <property type="entry name" value="L domain-like"/>
    <property type="match status" value="1"/>
</dbReference>
<comment type="caution">
    <text evidence="1">The sequence shown here is derived from an EMBL/GenBank/DDBJ whole genome shotgun (WGS) entry which is preliminary data.</text>
</comment>
<evidence type="ECO:0000313" key="2">
    <source>
        <dbReference type="Proteomes" id="UP000289340"/>
    </source>
</evidence>
<dbReference type="Gene3D" id="3.80.10.10">
    <property type="entry name" value="Ribonuclease Inhibitor"/>
    <property type="match status" value="1"/>
</dbReference>
<name>A0A445JMV1_GLYSO</name>
<proteinExistence type="predicted"/>
<dbReference type="AlphaFoldDB" id="A0A445JMV1"/>
<dbReference type="EMBL" id="QZWG01000008">
    <property type="protein sequence ID" value="RZB99791.1"/>
    <property type="molecule type" value="Genomic_DNA"/>
</dbReference>
<organism evidence="1 2">
    <name type="scientific">Glycine soja</name>
    <name type="common">Wild soybean</name>
    <dbReference type="NCBI Taxonomy" id="3848"/>
    <lineage>
        <taxon>Eukaryota</taxon>
        <taxon>Viridiplantae</taxon>
        <taxon>Streptophyta</taxon>
        <taxon>Embryophyta</taxon>
        <taxon>Tracheophyta</taxon>
        <taxon>Spermatophyta</taxon>
        <taxon>Magnoliopsida</taxon>
        <taxon>eudicotyledons</taxon>
        <taxon>Gunneridae</taxon>
        <taxon>Pentapetalae</taxon>
        <taxon>rosids</taxon>
        <taxon>fabids</taxon>
        <taxon>Fabales</taxon>
        <taxon>Fabaceae</taxon>
        <taxon>Papilionoideae</taxon>
        <taxon>50 kb inversion clade</taxon>
        <taxon>NPAAA clade</taxon>
        <taxon>indigoferoid/millettioid clade</taxon>
        <taxon>Phaseoleae</taxon>
        <taxon>Glycine</taxon>
        <taxon>Glycine subgen. Soja</taxon>
    </lineage>
</organism>
<protein>
    <submittedName>
        <fullName evidence="1">Uncharacterized protein</fullName>
    </submittedName>
</protein>
<dbReference type="InterPro" id="IPR032675">
    <property type="entry name" value="LRR_dom_sf"/>
</dbReference>
<sequence length="137" mass="15768">MQHLEKLYIVGHGDYMKMDLHFDVFAPVLQKVRLMGRLKKFPNWVAKLQNLVTLSLSFTQLTHDPLPLLKDVPILTHLYLYHLKSIVIEDGALPSLEKLELDNIEELTEVPRGSGINLSVTDFYLNWYFGNNSVESS</sequence>
<gene>
    <name evidence="1" type="ORF">D0Y65_022268</name>
</gene>
<dbReference type="Proteomes" id="UP000289340">
    <property type="component" value="Chromosome 8"/>
</dbReference>
<evidence type="ECO:0000313" key="1">
    <source>
        <dbReference type="EMBL" id="RZB99791.1"/>
    </source>
</evidence>
<reference evidence="1 2" key="1">
    <citation type="submission" date="2018-09" db="EMBL/GenBank/DDBJ databases">
        <title>A high-quality reference genome of wild soybean provides a powerful tool to mine soybean genomes.</title>
        <authorList>
            <person name="Xie M."/>
            <person name="Chung C.Y.L."/>
            <person name="Li M.-W."/>
            <person name="Wong F.-L."/>
            <person name="Chan T.-F."/>
            <person name="Lam H.-M."/>
        </authorList>
    </citation>
    <scope>NUCLEOTIDE SEQUENCE [LARGE SCALE GENOMIC DNA]</scope>
    <source>
        <strain evidence="2">cv. W05</strain>
        <tissue evidence="1">Hypocotyl of etiolated seedlings</tissue>
    </source>
</reference>